<dbReference type="PANTHER" id="PTHR16220">
    <property type="entry name" value="WD REPEAT PROTEIN 8-RELATED"/>
    <property type="match status" value="1"/>
</dbReference>
<dbReference type="InterPro" id="IPR052778">
    <property type="entry name" value="Centrosome-WD_assoc"/>
</dbReference>
<proteinExistence type="predicted"/>
<dbReference type="PANTHER" id="PTHR16220:SF0">
    <property type="entry name" value="WD REPEAT-CONTAINING PROTEIN WRAP73"/>
    <property type="match status" value="1"/>
</dbReference>
<organism evidence="1">
    <name type="scientific">Menopon gallinae</name>
    <name type="common">poultry shaft louse</name>
    <dbReference type="NCBI Taxonomy" id="328185"/>
    <lineage>
        <taxon>Eukaryota</taxon>
        <taxon>Metazoa</taxon>
        <taxon>Ecdysozoa</taxon>
        <taxon>Arthropoda</taxon>
        <taxon>Hexapoda</taxon>
        <taxon>Insecta</taxon>
        <taxon>Pterygota</taxon>
        <taxon>Neoptera</taxon>
        <taxon>Paraneoptera</taxon>
        <taxon>Psocodea</taxon>
        <taxon>Troctomorpha</taxon>
        <taxon>Phthiraptera</taxon>
        <taxon>Amblycera</taxon>
        <taxon>Menoponidae</taxon>
        <taxon>Menopon</taxon>
    </lineage>
</organism>
<name>A0AAW2HWM2_9NEOP</name>
<dbReference type="InterPro" id="IPR015943">
    <property type="entry name" value="WD40/YVTN_repeat-like_dom_sf"/>
</dbReference>
<dbReference type="GO" id="GO:0005815">
    <property type="term" value="C:microtubule organizing center"/>
    <property type="evidence" value="ECO:0007669"/>
    <property type="project" value="TreeGrafter"/>
</dbReference>
<dbReference type="Gene3D" id="2.130.10.10">
    <property type="entry name" value="YVTN repeat-like/Quinoprotein amine dehydrogenase"/>
    <property type="match status" value="2"/>
</dbReference>
<dbReference type="GO" id="GO:1990811">
    <property type="term" value="C:MWP complex"/>
    <property type="evidence" value="ECO:0007669"/>
    <property type="project" value="TreeGrafter"/>
</dbReference>
<dbReference type="AlphaFoldDB" id="A0AAW2HWM2"/>
<evidence type="ECO:0008006" key="2">
    <source>
        <dbReference type="Google" id="ProtNLM"/>
    </source>
</evidence>
<evidence type="ECO:0000313" key="1">
    <source>
        <dbReference type="EMBL" id="KAL0273655.1"/>
    </source>
</evidence>
<gene>
    <name evidence="1" type="ORF">PYX00_006280</name>
</gene>
<dbReference type="EMBL" id="JARGDH010000003">
    <property type="protein sequence ID" value="KAL0273655.1"/>
    <property type="molecule type" value="Genomic_DNA"/>
</dbReference>
<comment type="caution">
    <text evidence="1">The sequence shown here is derived from an EMBL/GenBank/DDBJ whole genome shotgun (WGS) entry which is preliminary data.</text>
</comment>
<reference evidence="1" key="1">
    <citation type="journal article" date="2024" name="Gigascience">
        <title>Chromosome-level genome of the poultry shaft louse Menopon gallinae provides insight into the host-switching and adaptive evolution of parasitic lice.</title>
        <authorList>
            <person name="Xu Y."/>
            <person name="Ma L."/>
            <person name="Liu S."/>
            <person name="Liang Y."/>
            <person name="Liu Q."/>
            <person name="He Z."/>
            <person name="Tian L."/>
            <person name="Duan Y."/>
            <person name="Cai W."/>
            <person name="Li H."/>
            <person name="Song F."/>
        </authorList>
    </citation>
    <scope>NUCLEOTIDE SEQUENCE</scope>
    <source>
        <strain evidence="1">Cailab_2023a</strain>
    </source>
</reference>
<protein>
    <recommendedName>
        <fullName evidence="2">WD repeat-containing protein WRAP73</fullName>
    </recommendedName>
</protein>
<sequence length="288" mass="31446">MKVSSAVEINDNAVQFSSSGKYLAYGCKNSLNIINVNSLEIVSTFHCSHSIKKVDWNWDSDHLLCVLSDVRKVEAFSVTDPEWGCVIKEGNAGVETALWSPIGYHILTLTTFNVRISVWSLKGQTITTIENPILKKADLSFSKNGSNLAVITGSRPVTLSKLKPTIKAPALPGISNLACDNTGKFIATQCSSMPAVVWLWNAASFSLKSVVILSNAVASLNWSDFNMLISSRGNSVVLWTPKKPLLLDLSPFVYEGLCVEGCLWRPKTGDKILVVTASFIYIASDFNH</sequence>
<accession>A0AAW2HWM2</accession>
<dbReference type="SUPFAM" id="SSF82171">
    <property type="entry name" value="DPP6 N-terminal domain-like"/>
    <property type="match status" value="1"/>
</dbReference>